<evidence type="ECO:0000313" key="3">
    <source>
        <dbReference type="Proteomes" id="UP001430149"/>
    </source>
</evidence>
<feature type="region of interest" description="Disordered" evidence="1">
    <location>
        <begin position="1"/>
        <end position="65"/>
    </location>
</feature>
<organism evidence="2 3">
    <name type="scientific">Dyella flava</name>
    <dbReference type="NCBI Taxonomy" id="1920170"/>
    <lineage>
        <taxon>Bacteria</taxon>
        <taxon>Pseudomonadati</taxon>
        <taxon>Pseudomonadota</taxon>
        <taxon>Gammaproteobacteria</taxon>
        <taxon>Lysobacterales</taxon>
        <taxon>Rhodanobacteraceae</taxon>
        <taxon>Dyella</taxon>
    </lineage>
</organism>
<feature type="compositionally biased region" description="Basic and acidic residues" evidence="1">
    <location>
        <begin position="178"/>
        <end position="199"/>
    </location>
</feature>
<evidence type="ECO:0000256" key="1">
    <source>
        <dbReference type="SAM" id="MobiDB-lite"/>
    </source>
</evidence>
<proteinExistence type="predicted"/>
<comment type="caution">
    <text evidence="2">The sequence shown here is derived from an EMBL/GenBank/DDBJ whole genome shotgun (WGS) entry which is preliminary data.</text>
</comment>
<dbReference type="RefSeq" id="WP_204680330.1">
    <property type="nucleotide sequence ID" value="NZ_BSNR01000011.1"/>
</dbReference>
<accession>A0ABS2K0N1</accession>
<feature type="region of interest" description="Disordered" evidence="1">
    <location>
        <begin position="177"/>
        <end position="205"/>
    </location>
</feature>
<evidence type="ECO:0000313" key="2">
    <source>
        <dbReference type="EMBL" id="MBM7124800.1"/>
    </source>
</evidence>
<name>A0ABS2K0N1_9GAMM</name>
<dbReference type="EMBL" id="JADIKE010000029">
    <property type="protein sequence ID" value="MBM7124800.1"/>
    <property type="molecule type" value="Genomic_DNA"/>
</dbReference>
<keyword evidence="3" id="KW-1185">Reference proteome</keyword>
<gene>
    <name evidence="2" type="ORF">ISP19_05355</name>
</gene>
<reference evidence="2" key="1">
    <citation type="submission" date="2020-10" db="EMBL/GenBank/DDBJ databases">
        <title>Phylogeny of dyella-like bacteria.</title>
        <authorList>
            <person name="Fu J."/>
        </authorList>
    </citation>
    <scope>NUCLEOTIDE SEQUENCE</scope>
    <source>
        <strain evidence="2">DHOC52</strain>
    </source>
</reference>
<sequence length="205" mass="22781">MNDRCNCDYGAQSGASYPPACATDQHEYPQDHASAPANDNKPYSVSPGPGFESPRGTKESSDEVASTTKLCTSADGSFKELTTVGQDQPGKNHPFMIKTSTFKTFNGGTIINRRELHWTIKPSKDGKTRTVDYKVTLDRRTYDRYGRETASSHLAPVQGTFNNDGAPLLFEQPVRCGWSRDETRSSDEESKTRDRDLRARAYSRA</sequence>
<protein>
    <submittedName>
        <fullName evidence="2">Uncharacterized protein</fullName>
    </submittedName>
</protein>
<dbReference type="Proteomes" id="UP001430149">
    <property type="component" value="Unassembled WGS sequence"/>
</dbReference>